<evidence type="ECO:0000313" key="1">
    <source>
        <dbReference type="EMBL" id="PTB96222.1"/>
    </source>
</evidence>
<dbReference type="AlphaFoldDB" id="A0A2T4DQZ2"/>
<dbReference type="EMBL" id="PYVU01000061">
    <property type="protein sequence ID" value="PTB96222.1"/>
    <property type="molecule type" value="Genomic_DNA"/>
</dbReference>
<dbReference type="InterPro" id="IPR024997">
    <property type="entry name" value="DUF3892"/>
</dbReference>
<comment type="caution">
    <text evidence="1">The sequence shown here is derived from an EMBL/GenBank/DDBJ whole genome shotgun (WGS) entry which is preliminary data.</text>
</comment>
<sequence>MKRLEIKCINKDERLSKTERITHVGGLDAYGDRWKKTVAVAIDEIERGDSEFYVTVKYNKVKVVVAKSSQGNKYLRTEADDYEPNNLLSLIECN</sequence>
<evidence type="ECO:0000313" key="2">
    <source>
        <dbReference type="Proteomes" id="UP000240608"/>
    </source>
</evidence>
<dbReference type="Pfam" id="PF13031">
    <property type="entry name" value="DUF3892"/>
    <property type="match status" value="1"/>
</dbReference>
<gene>
    <name evidence="1" type="ORF">C9994_08355</name>
</gene>
<dbReference type="Proteomes" id="UP000240608">
    <property type="component" value="Unassembled WGS sequence"/>
</dbReference>
<protein>
    <submittedName>
        <fullName evidence="1">DUF3892 domain-containing protein</fullName>
    </submittedName>
</protein>
<reference evidence="1 2" key="1">
    <citation type="submission" date="2018-03" db="EMBL/GenBank/DDBJ databases">
        <title>Cross-interface Injection: A General Nanoliter Liquid Handling Method Applied to Single Cells Genome Amplification Automated Nanoliter Liquid Handling Applied to Single Cell Multiple Displacement Amplification.</title>
        <authorList>
            <person name="Yun J."/>
            <person name="Xu P."/>
            <person name="Xu J."/>
            <person name="Dai X."/>
            <person name="Wang Y."/>
            <person name="Zheng X."/>
            <person name="Cao C."/>
            <person name="Yi Q."/>
            <person name="Zhu Y."/>
            <person name="Wang L."/>
            <person name="Dong Z."/>
            <person name="Huang Y."/>
            <person name="Huang L."/>
            <person name="Du W."/>
        </authorList>
    </citation>
    <scope>NUCLEOTIDE SEQUENCE [LARGE SCALE GENOMIC DNA]</scope>
    <source>
        <strain evidence="1 2">Z-D1-2</strain>
    </source>
</reference>
<name>A0A2T4DQZ2_9BACT</name>
<organism evidence="1 2">
    <name type="scientific">Marivirga lumbricoides</name>
    <dbReference type="NCBI Taxonomy" id="1046115"/>
    <lineage>
        <taxon>Bacteria</taxon>
        <taxon>Pseudomonadati</taxon>
        <taxon>Bacteroidota</taxon>
        <taxon>Cytophagia</taxon>
        <taxon>Cytophagales</taxon>
        <taxon>Marivirgaceae</taxon>
        <taxon>Marivirga</taxon>
    </lineage>
</organism>
<proteinExistence type="predicted"/>
<accession>A0A2T4DQZ2</accession>